<name>A0A6A7MV87_9BURK</name>
<dbReference type="Gene3D" id="1.10.405.10">
    <property type="entry name" value="Guanine Nucleotide Dissociation Inhibitor, domain 1"/>
    <property type="match status" value="1"/>
</dbReference>
<dbReference type="Gene3D" id="3.90.660.10">
    <property type="match status" value="1"/>
</dbReference>
<keyword evidence="10" id="KW-1185">Reference proteome</keyword>
<evidence type="ECO:0000256" key="7">
    <source>
        <dbReference type="SAM" id="MobiDB-lite"/>
    </source>
</evidence>
<dbReference type="PANTHER" id="PTHR10742">
    <property type="entry name" value="FLAVIN MONOAMINE OXIDASE"/>
    <property type="match status" value="1"/>
</dbReference>
<evidence type="ECO:0000256" key="5">
    <source>
        <dbReference type="ARBA" id="ARBA00023070"/>
    </source>
</evidence>
<dbReference type="Pfam" id="PF01593">
    <property type="entry name" value="Amino_oxidase"/>
    <property type="match status" value="1"/>
</dbReference>
<dbReference type="PANTHER" id="PTHR10742:SF342">
    <property type="entry name" value="AMINE OXIDASE"/>
    <property type="match status" value="1"/>
</dbReference>
<dbReference type="InterPro" id="IPR050281">
    <property type="entry name" value="Flavin_monoamine_oxidase"/>
</dbReference>
<dbReference type="SUPFAM" id="SSF51905">
    <property type="entry name" value="FAD/NAD(P)-binding domain"/>
    <property type="match status" value="1"/>
</dbReference>
<dbReference type="GO" id="GO:0001716">
    <property type="term" value="F:L-amino-acid oxidase activity"/>
    <property type="evidence" value="ECO:0007669"/>
    <property type="project" value="TreeGrafter"/>
</dbReference>
<protein>
    <recommendedName>
        <fullName evidence="4">Tryptophan 2-monooxygenase</fullName>
        <ecNumber evidence="3">1.13.12.3</ecNumber>
    </recommendedName>
</protein>
<dbReference type="GO" id="GO:0050361">
    <property type="term" value="F:tryptophan 2-monooxygenase activity"/>
    <property type="evidence" value="ECO:0007669"/>
    <property type="project" value="UniProtKB-EC"/>
</dbReference>
<dbReference type="InterPro" id="IPR002937">
    <property type="entry name" value="Amino_oxidase"/>
</dbReference>
<feature type="domain" description="Amine oxidase" evidence="8">
    <location>
        <begin position="71"/>
        <end position="555"/>
    </location>
</feature>
<dbReference type="AlphaFoldDB" id="A0A6A7MV87"/>
<dbReference type="Gene3D" id="3.50.50.60">
    <property type="entry name" value="FAD/NAD(P)-binding domain"/>
    <property type="match status" value="1"/>
</dbReference>
<evidence type="ECO:0000313" key="10">
    <source>
        <dbReference type="Proteomes" id="UP000440498"/>
    </source>
</evidence>
<dbReference type="SUPFAM" id="SSF54373">
    <property type="entry name" value="FAD-linked reductases, C-terminal domain"/>
    <property type="match status" value="1"/>
</dbReference>
<evidence type="ECO:0000256" key="1">
    <source>
        <dbReference type="ARBA" id="ARBA00004814"/>
    </source>
</evidence>
<sequence length="603" mass="67312">MPAAKNGSDLDAQSRELKGRYRRQLFEAMERHMKQQERDRDQAGPHHRVAANAKLAAPSGPLRVGIVGGGMAGMYTALLLEQLGIGYHLFEASGERMGGRVKTHYFNDGPHQYAEMGAMRFPHTWMQTRLFNFWDYLNKTSSEVPGARTIARIPYILYDHSTAADAGNLLCFNGRPPATRNAVAEDNSLLGFDDFFKADEYAYFKDSRGRLKPAQTLLSAALAPFMELLDDGQIDAAWDRMLRFDAYSGRSYLQEIGDGERPYPATIVDYMETVLSYTGVYDLAFTEMLLDNFSFEEKTWSAMEGGTDRVTQEMVKRIPAERVQMGAQISRVEERGGRTVLHYQRGDGALPQQAEFDHVVMTLPFSALRFVDTPASWSPAKYDAIRTLKMTNAVKIALGFKTRFWESAGPHSAHMAGGQSNTDLPVRSVVYPSFGIGEAGPAYLLASYCWQNDADKFAHLTEQQMFDACLRHLVTLHGEVAREQYLGHGAAVAWNQEPLAGGGFEFFGPGQFTRKFLAAREPQGGVHFAGEHLDMVHYWIAGAYDSAFRCVWEVLVQEGLMDRAMMIRLRDALGGGLILPTMIPYFGDAGLEALARDVFFDQA</sequence>
<dbReference type="Proteomes" id="UP000440498">
    <property type="component" value="Unassembled WGS sequence"/>
</dbReference>
<accession>A0A6A7MV87</accession>
<evidence type="ECO:0000259" key="8">
    <source>
        <dbReference type="Pfam" id="PF01593"/>
    </source>
</evidence>
<dbReference type="GO" id="GO:0009851">
    <property type="term" value="P:auxin biosynthetic process"/>
    <property type="evidence" value="ECO:0007669"/>
    <property type="project" value="UniProtKB-KW"/>
</dbReference>
<feature type="region of interest" description="Disordered" evidence="7">
    <location>
        <begin position="32"/>
        <end position="53"/>
    </location>
</feature>
<evidence type="ECO:0000256" key="6">
    <source>
        <dbReference type="ARBA" id="ARBA00047321"/>
    </source>
</evidence>
<gene>
    <name evidence="9" type="ORF">GEV02_02645</name>
</gene>
<comment type="pathway">
    <text evidence="1">Plant hormone metabolism; auxin biosynthesis.</text>
</comment>
<reference evidence="9 10" key="1">
    <citation type="submission" date="2019-10" db="EMBL/GenBank/DDBJ databases">
        <title>Two novel species isolated from a subtropical stream in China.</title>
        <authorList>
            <person name="Lu H."/>
        </authorList>
    </citation>
    <scope>NUCLEOTIDE SEQUENCE [LARGE SCALE GENOMIC DNA]</scope>
    <source>
        <strain evidence="9 10">FT29W</strain>
    </source>
</reference>
<evidence type="ECO:0000256" key="4">
    <source>
        <dbReference type="ARBA" id="ARBA00017871"/>
    </source>
</evidence>
<keyword evidence="5" id="KW-0073">Auxin biosynthesis</keyword>
<comment type="caution">
    <text evidence="9">The sequence shown here is derived from an EMBL/GenBank/DDBJ whole genome shotgun (WGS) entry which is preliminary data.</text>
</comment>
<dbReference type="GO" id="GO:0009063">
    <property type="term" value="P:amino acid catabolic process"/>
    <property type="evidence" value="ECO:0007669"/>
    <property type="project" value="TreeGrafter"/>
</dbReference>
<evidence type="ECO:0000313" key="9">
    <source>
        <dbReference type="EMBL" id="MQA37037.1"/>
    </source>
</evidence>
<dbReference type="InterPro" id="IPR036188">
    <property type="entry name" value="FAD/NAD-bd_sf"/>
</dbReference>
<dbReference type="EMBL" id="WHUG01000001">
    <property type="protein sequence ID" value="MQA37037.1"/>
    <property type="molecule type" value="Genomic_DNA"/>
</dbReference>
<organism evidence="9 10">
    <name type="scientific">Rugamonas aquatica</name>
    <dbReference type="NCBI Taxonomy" id="2743357"/>
    <lineage>
        <taxon>Bacteria</taxon>
        <taxon>Pseudomonadati</taxon>
        <taxon>Pseudomonadota</taxon>
        <taxon>Betaproteobacteria</taxon>
        <taxon>Burkholderiales</taxon>
        <taxon>Oxalobacteraceae</taxon>
        <taxon>Telluria group</taxon>
        <taxon>Rugamonas</taxon>
    </lineage>
</organism>
<comment type="catalytic activity">
    <reaction evidence="6">
        <text>L-tryptophan + O2 = indole-3-acetamide + CO2 + H2O</text>
        <dbReference type="Rhea" id="RHEA:16165"/>
        <dbReference type="ChEBI" id="CHEBI:15377"/>
        <dbReference type="ChEBI" id="CHEBI:15379"/>
        <dbReference type="ChEBI" id="CHEBI:16031"/>
        <dbReference type="ChEBI" id="CHEBI:16526"/>
        <dbReference type="ChEBI" id="CHEBI:57912"/>
        <dbReference type="EC" id="1.13.12.3"/>
    </reaction>
</comment>
<feature type="compositionally biased region" description="Basic and acidic residues" evidence="7">
    <location>
        <begin position="32"/>
        <end position="44"/>
    </location>
</feature>
<comment type="similarity">
    <text evidence="2">Belongs to the tryptophan 2-monooxygenase family.</text>
</comment>
<dbReference type="Gene3D" id="1.10.10.1620">
    <property type="match status" value="1"/>
</dbReference>
<evidence type="ECO:0000256" key="2">
    <source>
        <dbReference type="ARBA" id="ARBA00005833"/>
    </source>
</evidence>
<dbReference type="EC" id="1.13.12.3" evidence="3"/>
<evidence type="ECO:0000256" key="3">
    <source>
        <dbReference type="ARBA" id="ARBA00012535"/>
    </source>
</evidence>
<proteinExistence type="inferred from homology"/>